<gene>
    <name evidence="1" type="ORF">AAG747_05700</name>
</gene>
<proteinExistence type="predicted"/>
<dbReference type="EMBL" id="JBDKWZ010000002">
    <property type="protein sequence ID" value="MEN7547389.1"/>
    <property type="molecule type" value="Genomic_DNA"/>
</dbReference>
<dbReference type="NCBIfam" id="TIGR03696">
    <property type="entry name" value="Rhs_assc_core"/>
    <property type="match status" value="1"/>
</dbReference>
<comment type="caution">
    <text evidence="1">The sequence shown here is derived from an EMBL/GenBank/DDBJ whole genome shotgun (WGS) entry which is preliminary data.</text>
</comment>
<reference evidence="1 2" key="1">
    <citation type="submission" date="2024-04" db="EMBL/GenBank/DDBJ databases">
        <title>Novel genus in family Flammeovirgaceae.</title>
        <authorList>
            <person name="Nguyen T.H."/>
            <person name="Vuong T.Q."/>
            <person name="Le H."/>
            <person name="Kim S.-G."/>
        </authorList>
    </citation>
    <scope>NUCLEOTIDE SEQUENCE [LARGE SCALE GENOMIC DNA]</scope>
    <source>
        <strain evidence="1 2">JCM 23209</strain>
    </source>
</reference>
<dbReference type="Proteomes" id="UP001403385">
    <property type="component" value="Unassembled WGS sequence"/>
</dbReference>
<name>A0AAW9S3A5_9BACT</name>
<organism evidence="1 2">
    <name type="scientific">Rapidithrix thailandica</name>
    <dbReference type="NCBI Taxonomy" id="413964"/>
    <lineage>
        <taxon>Bacteria</taxon>
        <taxon>Pseudomonadati</taxon>
        <taxon>Bacteroidota</taxon>
        <taxon>Cytophagia</taxon>
        <taxon>Cytophagales</taxon>
        <taxon>Flammeovirgaceae</taxon>
        <taxon>Rapidithrix</taxon>
    </lineage>
</organism>
<dbReference type="InterPro" id="IPR022385">
    <property type="entry name" value="Rhs_assc_core"/>
</dbReference>
<accession>A0AAW9S3A5</accession>
<dbReference type="RefSeq" id="WP_346820172.1">
    <property type="nucleotide sequence ID" value="NZ_JBDKWZ010000002.1"/>
</dbReference>
<evidence type="ECO:0000313" key="1">
    <source>
        <dbReference type="EMBL" id="MEN7547389.1"/>
    </source>
</evidence>
<evidence type="ECO:0000313" key="2">
    <source>
        <dbReference type="Proteomes" id="UP001403385"/>
    </source>
</evidence>
<protein>
    <submittedName>
        <fullName evidence="1">RHS repeat-associated core domain-containing protein</fullName>
    </submittedName>
</protein>
<sequence length="206" mass="23789">MEYDIYGNIRSQTKGEQHFIPFRNQGQYEDVELDGLMYNRFRYYDGNSGTYISQDPIGLAGNNPNIYAYVSDSNVWVDPFGLDCTKGKVGKVTYENFERKPGVFSRLVKNFKDFQYIGRYNISKYKAKFRTSKFYEKEDLTYISHYFDGVDTKGNKVTIEIANQGHPASRGGIEPAHVKVQIKGDSGVVHNSKYFLEADKYRIIEK</sequence>
<dbReference type="AlphaFoldDB" id="A0AAW9S3A5"/>
<dbReference type="Gene3D" id="2.180.10.10">
    <property type="entry name" value="RHS repeat-associated core"/>
    <property type="match status" value="1"/>
</dbReference>
<keyword evidence="2" id="KW-1185">Reference proteome</keyword>